<sequence length="574" mass="60755">MPAPSPNPAPAAPPPGTPSSRPALHRWLPFLAWPRPDAALLRGEFWAGMTVGLMLVPQGVAYAALAGMPLVTGIYASLVPALVAVLWSSSTRLGVGPTALTSLLIGASLTGMAEPGSAQWVALAAWMALLSGLVQMVLGVARFGWLLNLVTSPVLNGFTQGAALLILASQLPALLGLRTTWHALAASPSIHHFDGTAAAFGLGSLGLLVLARRWRPGFPSAIIVVALAALASWALGYADHDGAVVGHLPSGLPAPYWPDWPGWEALGQLVMPVLVVTLVSFLETASSAKVEHQHGGTRWNENQDLIAHGMAKMSSGLCGSFATSASFSRSAINLYAGARSGWATLFSLALVLAVLLWLTPALYHVPQSVLAAVVVAAVTSLVKPAVLLRLWRISRVEAVIGGTTFFLTIATSPRMYWGVLAGLTMNLCHFLYQRLHPRIIEVGQHPDGSLRDRHLWLLPPLAPALFAVRMDAELDFASAAALERHISEHLASHPGTRHVCLFALPVNRIDVTGVECFGRLRALAEARGGTLHVSGMKLPVEQVLRRAGLLGSGPGLVLYRTDAEALVALQRLPL</sequence>
<dbReference type="InterPro" id="IPR036513">
    <property type="entry name" value="STAS_dom_sf"/>
</dbReference>
<dbReference type="InterPro" id="IPR002645">
    <property type="entry name" value="STAS_dom"/>
</dbReference>
<name>A0A328ZB42_9BURK</name>
<dbReference type="InterPro" id="IPR001902">
    <property type="entry name" value="SLC26A/SulP_fam"/>
</dbReference>
<dbReference type="Pfam" id="PF01740">
    <property type="entry name" value="STAS"/>
    <property type="match status" value="1"/>
</dbReference>
<dbReference type="GO" id="GO:0016020">
    <property type="term" value="C:membrane"/>
    <property type="evidence" value="ECO:0007669"/>
    <property type="project" value="UniProtKB-SubCell"/>
</dbReference>
<feature type="transmembrane region" description="Helical" evidence="5">
    <location>
        <begin position="393"/>
        <end position="409"/>
    </location>
</feature>
<gene>
    <name evidence="7" type="ORF">AX018_101765</name>
</gene>
<evidence type="ECO:0000256" key="3">
    <source>
        <dbReference type="ARBA" id="ARBA00022989"/>
    </source>
</evidence>
<feature type="transmembrane region" description="Helical" evidence="5">
    <location>
        <begin position="189"/>
        <end position="211"/>
    </location>
</feature>
<dbReference type="SUPFAM" id="SSF52091">
    <property type="entry name" value="SpoIIaa-like"/>
    <property type="match status" value="1"/>
</dbReference>
<evidence type="ECO:0000313" key="7">
    <source>
        <dbReference type="EMBL" id="RAR82613.1"/>
    </source>
</evidence>
<evidence type="ECO:0000313" key="8">
    <source>
        <dbReference type="Proteomes" id="UP000248856"/>
    </source>
</evidence>
<feature type="transmembrane region" description="Helical" evidence="5">
    <location>
        <begin position="145"/>
        <end position="169"/>
    </location>
</feature>
<keyword evidence="4 5" id="KW-0472">Membrane</keyword>
<feature type="transmembrane region" description="Helical" evidence="5">
    <location>
        <begin position="93"/>
        <end position="112"/>
    </location>
</feature>
<evidence type="ECO:0000259" key="6">
    <source>
        <dbReference type="PROSITE" id="PS50801"/>
    </source>
</evidence>
<feature type="transmembrane region" description="Helical" evidence="5">
    <location>
        <begin position="342"/>
        <end position="363"/>
    </location>
</feature>
<evidence type="ECO:0000256" key="5">
    <source>
        <dbReference type="SAM" id="Phobius"/>
    </source>
</evidence>
<feature type="domain" description="STAS" evidence="6">
    <location>
        <begin position="463"/>
        <end position="569"/>
    </location>
</feature>
<organism evidence="7 8">
    <name type="scientific">Paracidovorax anthurii</name>
    <dbReference type="NCBI Taxonomy" id="78229"/>
    <lineage>
        <taxon>Bacteria</taxon>
        <taxon>Pseudomonadati</taxon>
        <taxon>Pseudomonadota</taxon>
        <taxon>Betaproteobacteria</taxon>
        <taxon>Burkholderiales</taxon>
        <taxon>Comamonadaceae</taxon>
        <taxon>Paracidovorax</taxon>
    </lineage>
</organism>
<protein>
    <submittedName>
        <fullName evidence="7">SulP family sulfate permease</fullName>
    </submittedName>
</protein>
<keyword evidence="2 5" id="KW-0812">Transmembrane</keyword>
<dbReference type="Pfam" id="PF00916">
    <property type="entry name" value="Sulfate_transp"/>
    <property type="match status" value="1"/>
</dbReference>
<dbReference type="AlphaFoldDB" id="A0A328ZB42"/>
<dbReference type="Gene3D" id="3.30.750.24">
    <property type="entry name" value="STAS domain"/>
    <property type="match status" value="1"/>
</dbReference>
<evidence type="ECO:0000256" key="1">
    <source>
        <dbReference type="ARBA" id="ARBA00004141"/>
    </source>
</evidence>
<accession>A0A328ZB42</accession>
<evidence type="ECO:0000256" key="4">
    <source>
        <dbReference type="ARBA" id="ARBA00023136"/>
    </source>
</evidence>
<feature type="transmembrane region" description="Helical" evidence="5">
    <location>
        <begin position="218"/>
        <end position="238"/>
    </location>
</feature>
<feature type="transmembrane region" description="Helical" evidence="5">
    <location>
        <begin position="60"/>
        <end position="86"/>
    </location>
</feature>
<dbReference type="PROSITE" id="PS50801">
    <property type="entry name" value="STAS"/>
    <property type="match status" value="1"/>
</dbReference>
<proteinExistence type="predicted"/>
<reference evidence="7 8" key="1">
    <citation type="submission" date="2018-06" db="EMBL/GenBank/DDBJ databases">
        <title>Genomic Encyclopedia of Archaeal and Bacterial Type Strains, Phase II (KMG-II): from individual species to whole genera.</title>
        <authorList>
            <person name="Goeker M."/>
        </authorList>
    </citation>
    <scope>NUCLEOTIDE SEQUENCE [LARGE SCALE GENOMIC DNA]</scope>
    <source>
        <strain evidence="7 8">CFPB 3232</strain>
    </source>
</reference>
<keyword evidence="8" id="KW-1185">Reference proteome</keyword>
<dbReference type="RefSeq" id="WP_111877279.1">
    <property type="nucleotide sequence ID" value="NZ_CBCSGC010000128.1"/>
</dbReference>
<dbReference type="EMBL" id="QLTA01000017">
    <property type="protein sequence ID" value="RAR82613.1"/>
    <property type="molecule type" value="Genomic_DNA"/>
</dbReference>
<comment type="subcellular location">
    <subcellularLocation>
        <location evidence="1">Membrane</location>
        <topology evidence="1">Multi-pass membrane protein</topology>
    </subcellularLocation>
</comment>
<keyword evidence="3 5" id="KW-1133">Transmembrane helix</keyword>
<dbReference type="CDD" id="cd07042">
    <property type="entry name" value="STAS_SulP_like_sulfate_transporter"/>
    <property type="match status" value="1"/>
</dbReference>
<dbReference type="PANTHER" id="PTHR11814">
    <property type="entry name" value="SULFATE TRANSPORTER"/>
    <property type="match status" value="1"/>
</dbReference>
<dbReference type="OrthoDB" id="9769739at2"/>
<feature type="transmembrane region" description="Helical" evidence="5">
    <location>
        <begin position="265"/>
        <end position="282"/>
    </location>
</feature>
<evidence type="ECO:0000256" key="2">
    <source>
        <dbReference type="ARBA" id="ARBA00022692"/>
    </source>
</evidence>
<comment type="caution">
    <text evidence="7">The sequence shown here is derived from an EMBL/GenBank/DDBJ whole genome shotgun (WGS) entry which is preliminary data.</text>
</comment>
<feature type="transmembrane region" description="Helical" evidence="5">
    <location>
        <begin position="118"/>
        <end position="138"/>
    </location>
</feature>
<dbReference type="GO" id="GO:0055085">
    <property type="term" value="P:transmembrane transport"/>
    <property type="evidence" value="ECO:0007669"/>
    <property type="project" value="InterPro"/>
</dbReference>
<dbReference type="InterPro" id="IPR011547">
    <property type="entry name" value="SLC26A/SulP_dom"/>
</dbReference>
<feature type="transmembrane region" description="Helical" evidence="5">
    <location>
        <begin position="369"/>
        <end position="386"/>
    </location>
</feature>
<dbReference type="Proteomes" id="UP000248856">
    <property type="component" value="Unassembled WGS sequence"/>
</dbReference>